<evidence type="ECO:0000313" key="3">
    <source>
        <dbReference type="Proteomes" id="UP001288944"/>
    </source>
</evidence>
<name>A0AAW9KEC4_CLOPF</name>
<dbReference type="PANTHER" id="PTHR30627">
    <property type="entry name" value="PEPTIDOGLYCAN D,D-TRANSPEPTIDASE"/>
    <property type="match status" value="1"/>
</dbReference>
<dbReference type="AlphaFoldDB" id="A0AAW9KEC4"/>
<dbReference type="PANTHER" id="PTHR30627:SF24">
    <property type="entry name" value="PENICILLIN-BINDING PROTEIN 4B"/>
    <property type="match status" value="1"/>
</dbReference>
<dbReference type="Pfam" id="PF00905">
    <property type="entry name" value="Transpeptidase"/>
    <property type="match status" value="1"/>
</dbReference>
<dbReference type="InterPro" id="IPR012338">
    <property type="entry name" value="Beta-lactam/transpept-like"/>
</dbReference>
<evidence type="ECO:0000313" key="2">
    <source>
        <dbReference type="EMBL" id="MDZ7543112.1"/>
    </source>
</evidence>
<dbReference type="Proteomes" id="UP001288944">
    <property type="component" value="Unassembled WGS sequence"/>
</dbReference>
<dbReference type="GO" id="GO:0008658">
    <property type="term" value="F:penicillin binding"/>
    <property type="evidence" value="ECO:0007669"/>
    <property type="project" value="InterPro"/>
</dbReference>
<feature type="non-terminal residue" evidence="2">
    <location>
        <position position="167"/>
    </location>
</feature>
<sequence>TINGLYPPGSVFKTVTLSAALENDPSIVNRTFNDTGKITFPDGTELNNYMKQAHGNLDLQMAYRVSSNVVFGTLAMEMGNPKLKEVSERFGFNSRVPGIGISISESRFPALKDYEVGNIAQSGIGQASVLSTPMQMAIVAATVANDGVLMEPKLVNKIVDKDGNTVK</sequence>
<organism evidence="2 3">
    <name type="scientific">Clostridium perfringens</name>
    <dbReference type="NCBI Taxonomy" id="1502"/>
    <lineage>
        <taxon>Bacteria</taxon>
        <taxon>Bacillati</taxon>
        <taxon>Bacillota</taxon>
        <taxon>Clostridia</taxon>
        <taxon>Eubacteriales</taxon>
        <taxon>Clostridiaceae</taxon>
        <taxon>Clostridium</taxon>
    </lineage>
</organism>
<dbReference type="InterPro" id="IPR001460">
    <property type="entry name" value="PCN-bd_Tpept"/>
</dbReference>
<dbReference type="GO" id="GO:0071972">
    <property type="term" value="F:peptidoglycan L,D-transpeptidase activity"/>
    <property type="evidence" value="ECO:0007669"/>
    <property type="project" value="TreeGrafter"/>
</dbReference>
<comment type="caution">
    <text evidence="2">The sequence shown here is derived from an EMBL/GenBank/DDBJ whole genome shotgun (WGS) entry which is preliminary data.</text>
</comment>
<dbReference type="InterPro" id="IPR050515">
    <property type="entry name" value="Beta-lactam/transpept"/>
</dbReference>
<reference evidence="2" key="1">
    <citation type="submission" date="2019-11" db="EMBL/GenBank/DDBJ databases">
        <title>Characterization of Clostridium perfringens isolates from swine manure treated agricultural soils.</title>
        <authorList>
            <person name="Wushke S.T."/>
        </authorList>
    </citation>
    <scope>NUCLEOTIDE SEQUENCE</scope>
    <source>
        <strain evidence="2">X62</strain>
    </source>
</reference>
<feature type="domain" description="Penicillin-binding protein transpeptidase" evidence="1">
    <location>
        <begin position="2"/>
        <end position="164"/>
    </location>
</feature>
<protein>
    <submittedName>
        <fullName evidence="2">Penicillin-binding protein 2</fullName>
    </submittedName>
</protein>
<dbReference type="Gene3D" id="3.40.710.10">
    <property type="entry name" value="DD-peptidase/beta-lactamase superfamily"/>
    <property type="match status" value="1"/>
</dbReference>
<feature type="non-terminal residue" evidence="2">
    <location>
        <position position="1"/>
    </location>
</feature>
<dbReference type="EMBL" id="WNUR01000824">
    <property type="protein sequence ID" value="MDZ7543112.1"/>
    <property type="molecule type" value="Genomic_DNA"/>
</dbReference>
<dbReference type="GO" id="GO:0071555">
    <property type="term" value="P:cell wall organization"/>
    <property type="evidence" value="ECO:0007669"/>
    <property type="project" value="TreeGrafter"/>
</dbReference>
<evidence type="ECO:0000259" key="1">
    <source>
        <dbReference type="Pfam" id="PF00905"/>
    </source>
</evidence>
<dbReference type="GO" id="GO:0005886">
    <property type="term" value="C:plasma membrane"/>
    <property type="evidence" value="ECO:0007669"/>
    <property type="project" value="TreeGrafter"/>
</dbReference>
<proteinExistence type="predicted"/>
<gene>
    <name evidence="2" type="ORF">GNF83_18415</name>
</gene>
<dbReference type="SUPFAM" id="SSF56601">
    <property type="entry name" value="beta-lactamase/transpeptidase-like"/>
    <property type="match status" value="1"/>
</dbReference>
<accession>A0AAW9KEC4</accession>